<evidence type="ECO:0000256" key="3">
    <source>
        <dbReference type="ARBA" id="ARBA00023163"/>
    </source>
</evidence>
<dbReference type="Pfam" id="PF00356">
    <property type="entry name" value="LacI"/>
    <property type="match status" value="1"/>
</dbReference>
<dbReference type="PROSITE" id="PS00356">
    <property type="entry name" value="HTH_LACI_1"/>
    <property type="match status" value="1"/>
</dbReference>
<dbReference type="PANTHER" id="PTHR30146">
    <property type="entry name" value="LACI-RELATED TRANSCRIPTIONAL REPRESSOR"/>
    <property type="match status" value="1"/>
</dbReference>
<dbReference type="Gene3D" id="3.40.50.2300">
    <property type="match status" value="2"/>
</dbReference>
<keyword evidence="3" id="KW-0804">Transcription</keyword>
<dbReference type="CDD" id="cd01392">
    <property type="entry name" value="HTH_LacI"/>
    <property type="match status" value="1"/>
</dbReference>
<feature type="domain" description="HTH lacI-type" evidence="4">
    <location>
        <begin position="9"/>
        <end position="63"/>
    </location>
</feature>
<sequence length="337" mass="36887">MSSRKRARVKLAEVAEAAGVSKMTASRVLNNGKGFSEETRDRVMAEVHRLGYMHDRMAVAFSSHSSSTFVGVSIPDLGNEVFAQVLEGIERRLNSSGYQAVLCVSQYDTASVDSWIERVLQWRPAGLIVTGRNHSEQGRKLLRQADVPVVELWDLNTSPLDLSVGINHYDSGYAMGRFMVERGHRTMAYIGTHHDTAHSAKSRFQGWQSAIQDGGGTVEDTYVLKDTPGFYGGYYATEQMLSRTADLDAIYYQNDNMAAGGLMFAQSRGLSVPGDLGIAGWGDLPISAILPQRLTTMHVAHLKLGQKAADSILAAIKGKPVEEVTSIDFRFVPGETI</sequence>
<evidence type="ECO:0000256" key="2">
    <source>
        <dbReference type="ARBA" id="ARBA00023125"/>
    </source>
</evidence>
<dbReference type="InterPro" id="IPR010982">
    <property type="entry name" value="Lambda_DNA-bd_dom_sf"/>
</dbReference>
<name>A0A640VYC1_9RHOB</name>
<dbReference type="SUPFAM" id="SSF53822">
    <property type="entry name" value="Periplasmic binding protein-like I"/>
    <property type="match status" value="1"/>
</dbReference>
<dbReference type="PROSITE" id="PS50932">
    <property type="entry name" value="HTH_LACI_2"/>
    <property type="match status" value="1"/>
</dbReference>
<dbReference type="SMART" id="SM00354">
    <property type="entry name" value="HTH_LACI"/>
    <property type="match status" value="1"/>
</dbReference>
<dbReference type="EMBL" id="BLIV01000011">
    <property type="protein sequence ID" value="GFE52380.1"/>
    <property type="molecule type" value="Genomic_DNA"/>
</dbReference>
<dbReference type="InterPro" id="IPR028082">
    <property type="entry name" value="Peripla_BP_I"/>
</dbReference>
<dbReference type="RefSeq" id="WP_238841143.1">
    <property type="nucleotide sequence ID" value="NZ_BLIV01000011.1"/>
</dbReference>
<dbReference type="GO" id="GO:0000976">
    <property type="term" value="F:transcription cis-regulatory region binding"/>
    <property type="evidence" value="ECO:0007669"/>
    <property type="project" value="TreeGrafter"/>
</dbReference>
<evidence type="ECO:0000313" key="6">
    <source>
        <dbReference type="Proteomes" id="UP000436522"/>
    </source>
</evidence>
<evidence type="ECO:0000313" key="5">
    <source>
        <dbReference type="EMBL" id="GFE52380.1"/>
    </source>
</evidence>
<keyword evidence="1" id="KW-0805">Transcription regulation</keyword>
<organism evidence="5 6">
    <name type="scientific">Roseobacter cerasinus</name>
    <dbReference type="NCBI Taxonomy" id="2602289"/>
    <lineage>
        <taxon>Bacteria</taxon>
        <taxon>Pseudomonadati</taxon>
        <taxon>Pseudomonadota</taxon>
        <taxon>Alphaproteobacteria</taxon>
        <taxon>Rhodobacterales</taxon>
        <taxon>Roseobacteraceae</taxon>
        <taxon>Roseobacter</taxon>
    </lineage>
</organism>
<accession>A0A640VYC1</accession>
<dbReference type="AlphaFoldDB" id="A0A640VYC1"/>
<gene>
    <name evidence="5" type="ORF">So717_41330</name>
</gene>
<dbReference type="Proteomes" id="UP000436522">
    <property type="component" value="Unassembled WGS sequence"/>
</dbReference>
<dbReference type="InterPro" id="IPR001761">
    <property type="entry name" value="Peripla_BP/Lac1_sug-bd_dom"/>
</dbReference>
<keyword evidence="2" id="KW-0238">DNA-binding</keyword>
<dbReference type="GO" id="GO:0003700">
    <property type="term" value="F:DNA-binding transcription factor activity"/>
    <property type="evidence" value="ECO:0007669"/>
    <property type="project" value="TreeGrafter"/>
</dbReference>
<evidence type="ECO:0000256" key="1">
    <source>
        <dbReference type="ARBA" id="ARBA00023015"/>
    </source>
</evidence>
<evidence type="ECO:0000259" key="4">
    <source>
        <dbReference type="PROSITE" id="PS50932"/>
    </source>
</evidence>
<protein>
    <submittedName>
        <fullName evidence="5">LacI family transcriptional regulator</fullName>
    </submittedName>
</protein>
<reference evidence="5 6" key="1">
    <citation type="submission" date="2019-12" db="EMBL/GenBank/DDBJ databases">
        <title>Roseobacter cerasinus sp. nov., isolated from seawater around aquaculture.</title>
        <authorList>
            <person name="Muramatsu S."/>
            <person name="Takabe Y."/>
            <person name="Mori K."/>
            <person name="Takaichi S."/>
            <person name="Hanada S."/>
        </authorList>
    </citation>
    <scope>NUCLEOTIDE SEQUENCE [LARGE SCALE GENOMIC DNA]</scope>
    <source>
        <strain evidence="5 6">AI77</strain>
    </source>
</reference>
<dbReference type="Pfam" id="PF00532">
    <property type="entry name" value="Peripla_BP_1"/>
    <property type="match status" value="1"/>
</dbReference>
<comment type="caution">
    <text evidence="5">The sequence shown here is derived from an EMBL/GenBank/DDBJ whole genome shotgun (WGS) entry which is preliminary data.</text>
</comment>
<dbReference type="Gene3D" id="1.10.260.40">
    <property type="entry name" value="lambda repressor-like DNA-binding domains"/>
    <property type="match status" value="1"/>
</dbReference>
<proteinExistence type="predicted"/>
<dbReference type="SUPFAM" id="SSF47413">
    <property type="entry name" value="lambda repressor-like DNA-binding domains"/>
    <property type="match status" value="1"/>
</dbReference>
<dbReference type="InterPro" id="IPR000843">
    <property type="entry name" value="HTH_LacI"/>
</dbReference>
<dbReference type="PANTHER" id="PTHR30146:SF33">
    <property type="entry name" value="TRANSCRIPTIONAL REGULATOR"/>
    <property type="match status" value="1"/>
</dbReference>
<dbReference type="CDD" id="cd01575">
    <property type="entry name" value="PBP1_GntR"/>
    <property type="match status" value="1"/>
</dbReference>
<keyword evidence="6" id="KW-1185">Reference proteome</keyword>